<reference evidence="2" key="1">
    <citation type="submission" date="2025-08" db="UniProtKB">
        <authorList>
            <consortium name="Ensembl"/>
        </authorList>
    </citation>
    <scope>IDENTIFICATION</scope>
</reference>
<evidence type="ECO:0008006" key="4">
    <source>
        <dbReference type="Google" id="ProtNLM"/>
    </source>
</evidence>
<keyword evidence="1" id="KW-1133">Transmembrane helix</keyword>
<reference evidence="2" key="2">
    <citation type="submission" date="2025-09" db="UniProtKB">
        <authorList>
            <consortium name="Ensembl"/>
        </authorList>
    </citation>
    <scope>IDENTIFICATION</scope>
</reference>
<protein>
    <recommendedName>
        <fullName evidence="4">Transmembrane protein</fullName>
    </recommendedName>
</protein>
<name>A0A2K6NDA2_RHIRO</name>
<keyword evidence="1" id="KW-0812">Transmembrane</keyword>
<dbReference type="Ensembl" id="ENSRROT00000010236.1">
    <property type="protein sequence ID" value="ENSRROP00000002255.1"/>
    <property type="gene ID" value="ENSRROG00000009249.1"/>
</dbReference>
<accession>A0A2K6NDA2</accession>
<evidence type="ECO:0000313" key="3">
    <source>
        <dbReference type="Proteomes" id="UP000233200"/>
    </source>
</evidence>
<keyword evidence="3" id="KW-1185">Reference proteome</keyword>
<keyword evidence="1" id="KW-0472">Membrane</keyword>
<evidence type="ECO:0000256" key="1">
    <source>
        <dbReference type="SAM" id="Phobius"/>
    </source>
</evidence>
<feature type="transmembrane region" description="Helical" evidence="1">
    <location>
        <begin position="68"/>
        <end position="91"/>
    </location>
</feature>
<sequence>MKRVIKDLVLQKKQLKKQEQFLVTIYIHSIRHLQKTIIIEALLCKMMEGKKSQFTLKNSEKIQIQRNAVLAIIVETILILSERLVLVYLIVLNKSP</sequence>
<evidence type="ECO:0000313" key="2">
    <source>
        <dbReference type="Ensembl" id="ENSRROP00000002255.1"/>
    </source>
</evidence>
<organism evidence="2 3">
    <name type="scientific">Rhinopithecus roxellana</name>
    <name type="common">Golden snub-nosed monkey</name>
    <name type="synonym">Pygathrix roxellana</name>
    <dbReference type="NCBI Taxonomy" id="61622"/>
    <lineage>
        <taxon>Eukaryota</taxon>
        <taxon>Metazoa</taxon>
        <taxon>Chordata</taxon>
        <taxon>Craniata</taxon>
        <taxon>Vertebrata</taxon>
        <taxon>Euteleostomi</taxon>
        <taxon>Mammalia</taxon>
        <taxon>Eutheria</taxon>
        <taxon>Euarchontoglires</taxon>
        <taxon>Primates</taxon>
        <taxon>Haplorrhini</taxon>
        <taxon>Catarrhini</taxon>
        <taxon>Cercopithecidae</taxon>
        <taxon>Colobinae</taxon>
        <taxon>Rhinopithecus</taxon>
    </lineage>
</organism>
<dbReference type="Proteomes" id="UP000233200">
    <property type="component" value="Unplaced"/>
</dbReference>
<dbReference type="AlphaFoldDB" id="A0A2K6NDA2"/>
<proteinExistence type="predicted"/>